<keyword evidence="1" id="KW-1185">Reference proteome</keyword>
<sequence length="76" mass="8725">MEEQSDCCLEVCLVLLALNENPNRIVVFQRPNLNPMKAPTISLRLVDEVVLYEFFNPDKNTTAEKLKTEVNCDIIE</sequence>
<reference evidence="1" key="1">
    <citation type="submission" date="2012-09" db="EMBL/GenBank/DDBJ databases">
        <authorList>
            <person name="Martin A.A."/>
        </authorList>
    </citation>
    <scope>NUCLEOTIDE SEQUENCE</scope>
</reference>
<accession>A0A0K0DCF1</accession>
<organism evidence="1 2">
    <name type="scientific">Angiostrongylus cantonensis</name>
    <name type="common">Rat lungworm</name>
    <dbReference type="NCBI Taxonomy" id="6313"/>
    <lineage>
        <taxon>Eukaryota</taxon>
        <taxon>Metazoa</taxon>
        <taxon>Ecdysozoa</taxon>
        <taxon>Nematoda</taxon>
        <taxon>Chromadorea</taxon>
        <taxon>Rhabditida</taxon>
        <taxon>Rhabditina</taxon>
        <taxon>Rhabditomorpha</taxon>
        <taxon>Strongyloidea</taxon>
        <taxon>Metastrongylidae</taxon>
        <taxon>Angiostrongylus</taxon>
    </lineage>
</organism>
<name>A0A0K0DCF1_ANGCA</name>
<dbReference type="AlphaFoldDB" id="A0A0K0DCF1"/>
<reference evidence="2" key="2">
    <citation type="submission" date="2017-02" db="UniProtKB">
        <authorList>
            <consortium name="WormBaseParasite"/>
        </authorList>
    </citation>
    <scope>IDENTIFICATION</scope>
</reference>
<dbReference type="Proteomes" id="UP000035642">
    <property type="component" value="Unassembled WGS sequence"/>
</dbReference>
<evidence type="ECO:0000313" key="2">
    <source>
        <dbReference type="WBParaSite" id="ACAC_0000823601-mRNA-1"/>
    </source>
</evidence>
<proteinExistence type="predicted"/>
<dbReference type="WBParaSite" id="ACAC_0000823601-mRNA-1">
    <property type="protein sequence ID" value="ACAC_0000823601-mRNA-1"/>
    <property type="gene ID" value="ACAC_0000823601"/>
</dbReference>
<evidence type="ECO:0000313" key="1">
    <source>
        <dbReference type="Proteomes" id="UP000035642"/>
    </source>
</evidence>
<protein>
    <submittedName>
        <fullName evidence="2">Uncharacterized protein</fullName>
    </submittedName>
</protein>